<dbReference type="RefSeq" id="WP_017823126.1">
    <property type="nucleotide sequence ID" value="NZ_AORC01000009.1"/>
</dbReference>
<feature type="transmembrane region" description="Helical" evidence="2">
    <location>
        <begin position="417"/>
        <end position="439"/>
    </location>
</feature>
<dbReference type="HOGENOM" id="CLU_479566_0_0_11"/>
<feature type="compositionally biased region" description="Basic and acidic residues" evidence="1">
    <location>
        <begin position="554"/>
        <end position="568"/>
    </location>
</feature>
<evidence type="ECO:0000256" key="1">
    <source>
        <dbReference type="SAM" id="MobiDB-lite"/>
    </source>
</evidence>
<feature type="compositionally biased region" description="Low complexity" evidence="1">
    <location>
        <begin position="1"/>
        <end position="12"/>
    </location>
</feature>
<dbReference type="Proteomes" id="UP000019754">
    <property type="component" value="Unassembled WGS sequence"/>
</dbReference>
<feature type="transmembrane region" description="Helical" evidence="2">
    <location>
        <begin position="105"/>
        <end position="132"/>
    </location>
</feature>
<evidence type="ECO:0000313" key="3">
    <source>
        <dbReference type="EMBL" id="EYT49353.1"/>
    </source>
</evidence>
<evidence type="ECO:0000256" key="2">
    <source>
        <dbReference type="SAM" id="Phobius"/>
    </source>
</evidence>
<feature type="region of interest" description="Disordered" evidence="1">
    <location>
        <begin position="534"/>
        <end position="568"/>
    </location>
</feature>
<gene>
    <name evidence="3" type="ORF">D641_0107965</name>
</gene>
<dbReference type="AlphaFoldDB" id="A0A022KWR7"/>
<feature type="transmembrane region" description="Helical" evidence="2">
    <location>
        <begin position="153"/>
        <end position="172"/>
    </location>
</feature>
<dbReference type="STRING" id="1249481.D641_0107965"/>
<feature type="transmembrane region" description="Helical" evidence="2">
    <location>
        <begin position="192"/>
        <end position="209"/>
    </location>
</feature>
<name>A0A022KWR7_9MICO</name>
<protein>
    <submittedName>
        <fullName evidence="3">Uncharacterized protein</fullName>
    </submittedName>
</protein>
<reference evidence="3 4" key="1">
    <citation type="journal article" date="2013" name="Genome Announc.">
        <title>Draft genome sequence of an Actinobacterium, Brachybacterium muris strain UCD-AY4.</title>
        <authorList>
            <person name="Lo J.R."/>
            <person name="Lang J.M."/>
            <person name="Darling A.E."/>
            <person name="Eisen J.A."/>
            <person name="Coil D.A."/>
        </authorList>
    </citation>
    <scope>NUCLEOTIDE SEQUENCE [LARGE SCALE GENOMIC DNA]</scope>
    <source>
        <strain evidence="3 4">UCD-AY4</strain>
    </source>
</reference>
<feature type="transmembrane region" description="Helical" evidence="2">
    <location>
        <begin position="329"/>
        <end position="350"/>
    </location>
</feature>
<evidence type="ECO:0000313" key="4">
    <source>
        <dbReference type="Proteomes" id="UP000019754"/>
    </source>
</evidence>
<feature type="region of interest" description="Disordered" evidence="1">
    <location>
        <begin position="1"/>
        <end position="26"/>
    </location>
</feature>
<feature type="transmembrane region" description="Helical" evidence="2">
    <location>
        <begin position="383"/>
        <end position="405"/>
    </location>
</feature>
<keyword evidence="2" id="KW-0472">Membrane</keyword>
<keyword evidence="2" id="KW-1133">Transmembrane helix</keyword>
<keyword evidence="2" id="KW-0812">Transmembrane</keyword>
<dbReference type="OrthoDB" id="4790802at2"/>
<accession>A0A022KWR7</accession>
<comment type="caution">
    <text evidence="3">The sequence shown here is derived from an EMBL/GenBank/DDBJ whole genome shotgun (WGS) entry which is preliminary data.</text>
</comment>
<keyword evidence="4" id="KW-1185">Reference proteome</keyword>
<feature type="transmembrane region" description="Helical" evidence="2">
    <location>
        <begin position="49"/>
        <end position="69"/>
    </location>
</feature>
<proteinExistence type="predicted"/>
<sequence length="568" mass="60414">MTSPFDRALPPLTDLPPPPRLPEENPALVPPGEILIDSRRALTRRMLRIVWVPALVLMTLWLVLVFVYVSGASPTFWSLSLLVGLFEPHYLRAALGSLGFTSSGLWTTVLFLPAAATAISVALLPLAAIAISGINPRHHLSEAGFQRTVATRITAVLMAPVLVTVAILIILVAQPFGRVPFLHWPSLSPGPLTALCAGLLAVMLAWISIRSWMSAPRVLGITPAAALETTARMDRDHDARRRAARQVLAQERRHLPPNPGTPEAAGALTARGLATSVLVQGGAWLRWVAPALLGLGVMVFGIADVAAVFTGMGQDLQAVQSAPLNWPTVLGAALIALVTVAAAAFAPALAATLSRSQRAQVTDQRSYPSWAHRARVNPWEARVVGLSGWIVAGAALAAIAITALVLELLGAGTGLSWTWVVLGALVAVPLLGLGSASALRSGLRAVYYGPAHRYMRREAPHALIAPDIGTRADRARDPAVRAHLRQRLQADGQDHTLEIFDLDAAGERLWIDESLPGARTTEVREADVIAGRLPDFGGDGSPFQAPPHQAPEATGHHIPDSITGLRER</sequence>
<feature type="transmembrane region" description="Helical" evidence="2">
    <location>
        <begin position="287"/>
        <end position="309"/>
    </location>
</feature>
<dbReference type="EMBL" id="AORC01000009">
    <property type="protein sequence ID" value="EYT49353.1"/>
    <property type="molecule type" value="Genomic_DNA"/>
</dbReference>
<organism evidence="3 4">
    <name type="scientific">Brachybacterium muris UCD-AY4</name>
    <dbReference type="NCBI Taxonomy" id="1249481"/>
    <lineage>
        <taxon>Bacteria</taxon>
        <taxon>Bacillati</taxon>
        <taxon>Actinomycetota</taxon>
        <taxon>Actinomycetes</taxon>
        <taxon>Micrococcales</taxon>
        <taxon>Dermabacteraceae</taxon>
        <taxon>Brachybacterium</taxon>
    </lineage>
</organism>